<gene>
    <name evidence="1" type="ORF">NIIDMKKI_49910</name>
</gene>
<dbReference type="EMBL" id="AP023343">
    <property type="protein sequence ID" value="BCI89785.1"/>
    <property type="molecule type" value="Genomic_DNA"/>
</dbReference>
<dbReference type="Proteomes" id="UP000516380">
    <property type="component" value="Chromosome"/>
</dbReference>
<reference evidence="1 2" key="1">
    <citation type="submission" date="2020-07" db="EMBL/GenBank/DDBJ databases">
        <title>Mycobacterium kansasii (former subtype) with zoonotic potential isolated from diseased indoor pet cat, Japan.</title>
        <authorList>
            <person name="Fukano H."/>
            <person name="Terazono T."/>
            <person name="Hoshino Y."/>
        </authorList>
    </citation>
    <scope>NUCLEOTIDE SEQUENCE [LARGE SCALE GENOMIC DNA]</scope>
    <source>
        <strain evidence="1 2">Kuro-I</strain>
    </source>
</reference>
<evidence type="ECO:0000313" key="1">
    <source>
        <dbReference type="EMBL" id="BCI89785.1"/>
    </source>
</evidence>
<accession>A0A7G1IJ97</accession>
<evidence type="ECO:0000313" key="2">
    <source>
        <dbReference type="Proteomes" id="UP000516380"/>
    </source>
</evidence>
<keyword evidence="2" id="KW-1185">Reference proteome</keyword>
<protein>
    <submittedName>
        <fullName evidence="1">Uncharacterized protein</fullName>
    </submittedName>
</protein>
<organism evidence="1 2">
    <name type="scientific">Mycobacterium kansasii</name>
    <dbReference type="NCBI Taxonomy" id="1768"/>
    <lineage>
        <taxon>Bacteria</taxon>
        <taxon>Bacillati</taxon>
        <taxon>Actinomycetota</taxon>
        <taxon>Actinomycetes</taxon>
        <taxon>Mycobacteriales</taxon>
        <taxon>Mycobacteriaceae</taxon>
        <taxon>Mycobacterium</taxon>
    </lineage>
</organism>
<sequence length="74" mass="7660">MAIDIARLGRRPGAMFSVQDTVDSPTRIGVELIAIQGCAAGPGPAGGIGFGGSVGHRDGYRPHYRGVLSLPDRN</sequence>
<proteinExistence type="predicted"/>
<name>A0A7G1IJ97_MYCKA</name>
<dbReference type="AlphaFoldDB" id="A0A7G1IJ97"/>